<sequence length="413" mass="48404">MSNTHDVDFGNTHCILPTNYMTDGYDNGMSNKRIAVVIHLHYSDTFDKYKDYCENIPEEITIYFTTSNEELNRKIENFSLYRENCRLIAKNNRGRDISSFLVACRKEILNHEYICFLHDKKEKNPSSKLDVDKWIYSQWENMLSSKNYIYNVISYFNKNDQLGLLLPPVPASERINFAYMNNWKNNYENTIKLAQDLNLQCDINKEVSPMAIGTVFWARVDALRKLFEHEWKYEDFDVEPLADDGTLSHAVERILEFAAKDSGYECKWVMTESYAEERLGYFTLALSKAFDRLRSSLGLRYIYDLDEFDTKSLELKKLYRDHKKTYIYGAGILGTECLRSMDFIGVKIDGFIVTDMSGNESVIENIPVHAFGEIEFDRETLVIIATNKKYQEEIIEIFKNQLTSNSFYNWCSH</sequence>
<keyword evidence="1" id="KW-0808">Transferase</keyword>
<dbReference type="GO" id="GO:0016757">
    <property type="term" value="F:glycosyltransferase activity"/>
    <property type="evidence" value="ECO:0007669"/>
    <property type="project" value="UniProtKB-KW"/>
</dbReference>
<name>A0ABS4RUF3_PAEXY</name>
<organism evidence="1 2">
    <name type="scientific">Paenibacillus xylanexedens</name>
    <dbReference type="NCBI Taxonomy" id="528191"/>
    <lineage>
        <taxon>Bacteria</taxon>
        <taxon>Bacillati</taxon>
        <taxon>Bacillota</taxon>
        <taxon>Bacilli</taxon>
        <taxon>Bacillales</taxon>
        <taxon>Paenibacillaceae</taxon>
        <taxon>Paenibacillus</taxon>
    </lineage>
</organism>
<comment type="caution">
    <text evidence="1">The sequence shown here is derived from an EMBL/GenBank/DDBJ whole genome shotgun (WGS) entry which is preliminary data.</text>
</comment>
<protein>
    <submittedName>
        <fullName evidence="1">Rhamnosyltransferase</fullName>
        <ecNumber evidence="1">2.4.1.-</ecNumber>
    </submittedName>
</protein>
<keyword evidence="2" id="KW-1185">Reference proteome</keyword>
<keyword evidence="1" id="KW-0328">Glycosyltransferase</keyword>
<dbReference type="Proteomes" id="UP000810207">
    <property type="component" value="Unassembled WGS sequence"/>
</dbReference>
<evidence type="ECO:0000313" key="2">
    <source>
        <dbReference type="Proteomes" id="UP000810207"/>
    </source>
</evidence>
<gene>
    <name evidence="1" type="ORF">J2Z28_003149</name>
</gene>
<dbReference type="EC" id="2.4.1.-" evidence="1"/>
<dbReference type="InterPro" id="IPR007739">
    <property type="entry name" value="RgpF"/>
</dbReference>
<reference evidence="1 2" key="1">
    <citation type="submission" date="2021-03" db="EMBL/GenBank/DDBJ databases">
        <title>Genomic Encyclopedia of Type Strains, Phase IV (KMG-IV): sequencing the most valuable type-strain genomes for metagenomic binning, comparative biology and taxonomic classification.</title>
        <authorList>
            <person name="Goeker M."/>
        </authorList>
    </citation>
    <scope>NUCLEOTIDE SEQUENCE [LARGE SCALE GENOMIC DNA]</scope>
    <source>
        <strain evidence="1 2">DSM 21292</strain>
    </source>
</reference>
<evidence type="ECO:0000313" key="1">
    <source>
        <dbReference type="EMBL" id="MBP2246501.1"/>
    </source>
</evidence>
<dbReference type="EMBL" id="JAGIKV010000010">
    <property type="protein sequence ID" value="MBP2246501.1"/>
    <property type="molecule type" value="Genomic_DNA"/>
</dbReference>
<dbReference type="RefSeq" id="WP_211083117.1">
    <property type="nucleotide sequence ID" value="NZ_JAGIKV010000010.1"/>
</dbReference>
<accession>A0ABS4RUF3</accession>
<proteinExistence type="predicted"/>
<dbReference type="Pfam" id="PF05045">
    <property type="entry name" value="RgpF"/>
    <property type="match status" value="1"/>
</dbReference>